<gene>
    <name evidence="17" type="ORF">D9615_007010</name>
</gene>
<comment type="function">
    <text evidence="1">Accessory subunit of the mitochondrial membrane respiratory chain NADH dehydrogenase (Complex I), that is believed not to be involved in catalysis. Complex I functions in the transfer of electrons from NADH to the respiratory chain. The immediate electron acceptor for the enzyme is believed to be ubiquinone.</text>
</comment>
<comment type="similarity">
    <text evidence="4">Belongs to the complex I NDUFS5 subunit family.</text>
</comment>
<dbReference type="AlphaFoldDB" id="A0A8H5H8B0"/>
<evidence type="ECO:0000256" key="11">
    <source>
        <dbReference type="ARBA" id="ARBA00023128"/>
    </source>
</evidence>
<evidence type="ECO:0000313" key="18">
    <source>
        <dbReference type="Proteomes" id="UP000565441"/>
    </source>
</evidence>
<dbReference type="EMBL" id="JAACJP010000018">
    <property type="protein sequence ID" value="KAF5378811.1"/>
    <property type="molecule type" value="Genomic_DNA"/>
</dbReference>
<evidence type="ECO:0000256" key="3">
    <source>
        <dbReference type="ARBA" id="ARBA00004637"/>
    </source>
</evidence>
<evidence type="ECO:0000256" key="15">
    <source>
        <dbReference type="ARBA" id="ARBA00032739"/>
    </source>
</evidence>
<reference evidence="17 18" key="1">
    <citation type="journal article" date="2020" name="ISME J.">
        <title>Uncovering the hidden diversity of litter-decomposition mechanisms in mushroom-forming fungi.</title>
        <authorList>
            <person name="Floudas D."/>
            <person name="Bentzer J."/>
            <person name="Ahren D."/>
            <person name="Johansson T."/>
            <person name="Persson P."/>
            <person name="Tunlid A."/>
        </authorList>
    </citation>
    <scope>NUCLEOTIDE SEQUENCE [LARGE SCALE GENOMIC DNA]</scope>
    <source>
        <strain evidence="17 18">CBS 661.87</strain>
    </source>
</reference>
<name>A0A8H5H8B0_9AGAR</name>
<dbReference type="InterPro" id="IPR019342">
    <property type="entry name" value="NADH_UbQ_OxRdtase_FeS-su5"/>
</dbReference>
<keyword evidence="10" id="KW-0249">Electron transport</keyword>
<feature type="disulfide bond" evidence="16">
    <location>
        <begin position="44"/>
        <end position="74"/>
    </location>
</feature>
<evidence type="ECO:0000256" key="6">
    <source>
        <dbReference type="ARBA" id="ARBA00013482"/>
    </source>
</evidence>
<feature type="disulfide bond" evidence="16">
    <location>
        <begin position="54"/>
        <end position="64"/>
    </location>
</feature>
<keyword evidence="18" id="KW-1185">Reference proteome</keyword>
<evidence type="ECO:0000256" key="16">
    <source>
        <dbReference type="PIRSR" id="PIRSR619342-50"/>
    </source>
</evidence>
<dbReference type="PANTHER" id="PTHR15224">
    <property type="entry name" value="NADH DEHYDROGENASE [UBIQUINONE] IRON-SULFUR PROTEIN 5"/>
    <property type="match status" value="1"/>
</dbReference>
<comment type="subcellular location">
    <subcellularLocation>
        <location evidence="3">Mitochondrion inner membrane</location>
        <topology evidence="3">Peripheral membrane protein</topology>
    </subcellularLocation>
    <subcellularLocation>
        <location evidence="2">Mitochondrion intermembrane space</location>
    </subcellularLocation>
</comment>
<proteinExistence type="inferred from homology"/>
<dbReference type="Proteomes" id="UP000565441">
    <property type="component" value="Unassembled WGS sequence"/>
</dbReference>
<accession>A0A8H5H8B0</accession>
<evidence type="ECO:0000256" key="13">
    <source>
        <dbReference type="ARBA" id="ARBA00023157"/>
    </source>
</evidence>
<evidence type="ECO:0000256" key="1">
    <source>
        <dbReference type="ARBA" id="ARBA00003195"/>
    </source>
</evidence>
<evidence type="ECO:0000256" key="14">
    <source>
        <dbReference type="ARBA" id="ARBA00031222"/>
    </source>
</evidence>
<keyword evidence="11" id="KW-0496">Mitochondrion</keyword>
<evidence type="ECO:0000256" key="9">
    <source>
        <dbReference type="ARBA" id="ARBA00022792"/>
    </source>
</evidence>
<protein>
    <recommendedName>
        <fullName evidence="6">NADH dehydrogenase [ubiquinone] iron-sulfur protein 5</fullName>
    </recommendedName>
    <alternativeName>
        <fullName evidence="14">Complex I-15 kDa</fullName>
    </alternativeName>
    <alternativeName>
        <fullName evidence="15">NADH-ubiquinone oxidoreductase 15 kDa subunit</fullName>
    </alternativeName>
</protein>
<keyword evidence="9" id="KW-0999">Mitochondrion inner membrane</keyword>
<dbReference type="OrthoDB" id="9992197at2759"/>
<dbReference type="CDD" id="cd24141">
    <property type="entry name" value="NDUFS5-like"/>
    <property type="match status" value="1"/>
</dbReference>
<dbReference type="GO" id="GO:0032981">
    <property type="term" value="P:mitochondrial respiratory chain complex I assembly"/>
    <property type="evidence" value="ECO:0007669"/>
    <property type="project" value="TreeGrafter"/>
</dbReference>
<evidence type="ECO:0000256" key="5">
    <source>
        <dbReference type="ARBA" id="ARBA00011261"/>
    </source>
</evidence>
<evidence type="ECO:0000256" key="10">
    <source>
        <dbReference type="ARBA" id="ARBA00022982"/>
    </source>
</evidence>
<keyword evidence="12" id="KW-0472">Membrane</keyword>
<evidence type="ECO:0000256" key="4">
    <source>
        <dbReference type="ARBA" id="ARBA00007372"/>
    </source>
</evidence>
<evidence type="ECO:0000256" key="8">
    <source>
        <dbReference type="ARBA" id="ARBA00022660"/>
    </source>
</evidence>
<sequence>MAVDNDHARDDVTITDHTSPDFSFNSRNDTMASGYGYSGGRSRCFTYWQEFSKCFAQTDNPVNCRPQSEDYLECLHHPKEVARAKAVQDEFIRKAEARAREGQKAADVIADGVIVGLGLIQRNKQEAAEAK</sequence>
<comment type="caution">
    <text evidence="17">The sequence shown here is derived from an EMBL/GenBank/DDBJ whole genome shotgun (WGS) entry which is preliminary data.</text>
</comment>
<evidence type="ECO:0000256" key="12">
    <source>
        <dbReference type="ARBA" id="ARBA00023136"/>
    </source>
</evidence>
<evidence type="ECO:0000256" key="7">
    <source>
        <dbReference type="ARBA" id="ARBA00022448"/>
    </source>
</evidence>
<dbReference type="GO" id="GO:0005758">
    <property type="term" value="C:mitochondrial intermembrane space"/>
    <property type="evidence" value="ECO:0007669"/>
    <property type="project" value="UniProtKB-SubCell"/>
</dbReference>
<keyword evidence="13 16" id="KW-1015">Disulfide bond</keyword>
<organism evidence="17 18">
    <name type="scientific">Tricholomella constricta</name>
    <dbReference type="NCBI Taxonomy" id="117010"/>
    <lineage>
        <taxon>Eukaryota</taxon>
        <taxon>Fungi</taxon>
        <taxon>Dikarya</taxon>
        <taxon>Basidiomycota</taxon>
        <taxon>Agaricomycotina</taxon>
        <taxon>Agaricomycetes</taxon>
        <taxon>Agaricomycetidae</taxon>
        <taxon>Agaricales</taxon>
        <taxon>Tricholomatineae</taxon>
        <taxon>Lyophyllaceae</taxon>
        <taxon>Tricholomella</taxon>
    </lineage>
</organism>
<dbReference type="GO" id="GO:0005743">
    <property type="term" value="C:mitochondrial inner membrane"/>
    <property type="evidence" value="ECO:0007669"/>
    <property type="project" value="UniProtKB-SubCell"/>
</dbReference>
<keyword evidence="7" id="KW-0813">Transport</keyword>
<dbReference type="PANTHER" id="PTHR15224:SF1">
    <property type="entry name" value="NADH DEHYDROGENASE [UBIQUINONE] IRON-SULFUR PROTEIN 5"/>
    <property type="match status" value="1"/>
</dbReference>
<evidence type="ECO:0000256" key="2">
    <source>
        <dbReference type="ARBA" id="ARBA00004569"/>
    </source>
</evidence>
<evidence type="ECO:0000313" key="17">
    <source>
        <dbReference type="EMBL" id="KAF5378811.1"/>
    </source>
</evidence>
<keyword evidence="8" id="KW-0679">Respiratory chain</keyword>
<comment type="subunit">
    <text evidence="5">Mammalian complex I is composed of 45 different subunits. This is a component of the iron-sulfur (IP) fragment of the enzyme.</text>
</comment>